<sequence>MCLVSFVLPAYKAPYLSQAIASIIEQSYTNWELIIVDDASPEDLRSIVNSFDDPRIRYYRNTENIGGKNLVQQWNLSIGYASGDYIVLAADDDTYHPDFLETCVKLAQSYPQVDLIRAQVGIINEENNLVGIDGLIPEYCSKHAFLYYWLRATILTCIGNYMFKSIAIKEKKFVYFPSAFCSDAATSILLSANGMVNTKEMLFNFRISTIHLSSSKTQLDNKLKANTLFYQWLLDLNYEVPKDAIEHFFYRGNNRSYIYGKCLYDYYNQVIKYLPWSKFYAIRYCKLLSKKDKVVMLFRFCFDSLFKNNGL</sequence>
<feature type="domain" description="Glycosyltransferase 2-like" evidence="1">
    <location>
        <begin position="5"/>
        <end position="116"/>
    </location>
</feature>
<evidence type="ECO:0000313" key="2">
    <source>
        <dbReference type="EMBL" id="MBB6500971.1"/>
    </source>
</evidence>
<dbReference type="InterPro" id="IPR029044">
    <property type="entry name" value="Nucleotide-diphossugar_trans"/>
</dbReference>
<evidence type="ECO:0000259" key="1">
    <source>
        <dbReference type="Pfam" id="PF00535"/>
    </source>
</evidence>
<dbReference type="GO" id="GO:0016758">
    <property type="term" value="F:hexosyltransferase activity"/>
    <property type="evidence" value="ECO:0007669"/>
    <property type="project" value="UniProtKB-ARBA"/>
</dbReference>
<dbReference type="RefSeq" id="WP_184626281.1">
    <property type="nucleotide sequence ID" value="NZ_JACHCC010000008.1"/>
</dbReference>
<comment type="caution">
    <text evidence="2">The sequence shown here is derived from an EMBL/GenBank/DDBJ whole genome shotgun (WGS) entry which is preliminary data.</text>
</comment>
<dbReference type="InterPro" id="IPR001173">
    <property type="entry name" value="Glyco_trans_2-like"/>
</dbReference>
<evidence type="ECO:0000313" key="3">
    <source>
        <dbReference type="Proteomes" id="UP000521017"/>
    </source>
</evidence>
<dbReference type="PANTHER" id="PTHR22916:SF3">
    <property type="entry name" value="UDP-GLCNAC:BETAGAL BETA-1,3-N-ACETYLGLUCOSAMINYLTRANSFERASE-LIKE PROTEIN 1"/>
    <property type="match status" value="1"/>
</dbReference>
<dbReference type="Gene3D" id="3.90.550.10">
    <property type="entry name" value="Spore Coat Polysaccharide Biosynthesis Protein SpsA, Chain A"/>
    <property type="match status" value="1"/>
</dbReference>
<keyword evidence="2" id="KW-0808">Transferase</keyword>
<proteinExistence type="predicted"/>
<organism evidence="2 3">
    <name type="scientific">Pedobacter cryoconitis</name>
    <dbReference type="NCBI Taxonomy" id="188932"/>
    <lineage>
        <taxon>Bacteria</taxon>
        <taxon>Pseudomonadati</taxon>
        <taxon>Bacteroidota</taxon>
        <taxon>Sphingobacteriia</taxon>
        <taxon>Sphingobacteriales</taxon>
        <taxon>Sphingobacteriaceae</taxon>
        <taxon>Pedobacter</taxon>
    </lineage>
</organism>
<dbReference type="AlphaFoldDB" id="A0A7X0MJG5"/>
<dbReference type="PANTHER" id="PTHR22916">
    <property type="entry name" value="GLYCOSYLTRANSFERASE"/>
    <property type="match status" value="1"/>
</dbReference>
<reference evidence="2 3" key="1">
    <citation type="submission" date="2020-08" db="EMBL/GenBank/DDBJ databases">
        <title>Genomic Encyclopedia of Type Strains, Phase IV (KMG-V): Genome sequencing to study the core and pangenomes of soil and plant-associated prokaryotes.</title>
        <authorList>
            <person name="Whitman W."/>
        </authorList>
    </citation>
    <scope>NUCLEOTIDE SEQUENCE [LARGE SCALE GENOMIC DNA]</scope>
    <source>
        <strain evidence="2 3">M2T3</strain>
    </source>
</reference>
<protein>
    <submittedName>
        <fullName evidence="2">Glycosyltransferase involved in cell wall biosynthesis</fullName>
    </submittedName>
</protein>
<gene>
    <name evidence="2" type="ORF">HDF25_003134</name>
</gene>
<name>A0A7X0MJG5_9SPHI</name>
<dbReference type="Proteomes" id="UP000521017">
    <property type="component" value="Unassembled WGS sequence"/>
</dbReference>
<dbReference type="EMBL" id="JACHCC010000008">
    <property type="protein sequence ID" value="MBB6500971.1"/>
    <property type="molecule type" value="Genomic_DNA"/>
</dbReference>
<accession>A0A7X0MJG5</accession>
<dbReference type="SUPFAM" id="SSF53448">
    <property type="entry name" value="Nucleotide-diphospho-sugar transferases"/>
    <property type="match status" value="1"/>
</dbReference>
<dbReference type="Pfam" id="PF00535">
    <property type="entry name" value="Glycos_transf_2"/>
    <property type="match status" value="1"/>
</dbReference>